<organism evidence="1 2">
    <name type="scientific">Eutrema salsugineum</name>
    <name type="common">Saltwater cress</name>
    <name type="synonym">Sisymbrium salsugineum</name>
    <dbReference type="NCBI Taxonomy" id="72664"/>
    <lineage>
        <taxon>Eukaryota</taxon>
        <taxon>Viridiplantae</taxon>
        <taxon>Streptophyta</taxon>
        <taxon>Embryophyta</taxon>
        <taxon>Tracheophyta</taxon>
        <taxon>Spermatophyta</taxon>
        <taxon>Magnoliopsida</taxon>
        <taxon>eudicotyledons</taxon>
        <taxon>Gunneridae</taxon>
        <taxon>Pentapetalae</taxon>
        <taxon>rosids</taxon>
        <taxon>malvids</taxon>
        <taxon>Brassicales</taxon>
        <taxon>Brassicaceae</taxon>
        <taxon>Eutremeae</taxon>
        <taxon>Eutrema</taxon>
    </lineage>
</organism>
<dbReference type="AlphaFoldDB" id="V4LYY6"/>
<dbReference type="EMBL" id="KI517408">
    <property type="protein sequence ID" value="ESQ49054.1"/>
    <property type="molecule type" value="Genomic_DNA"/>
</dbReference>
<name>V4LYY6_EUTSA</name>
<evidence type="ECO:0000313" key="1">
    <source>
        <dbReference type="EMBL" id="ESQ49054.1"/>
    </source>
</evidence>
<dbReference type="KEGG" id="eus:EUTSA_v10021843mg"/>
<dbReference type="Proteomes" id="UP000030689">
    <property type="component" value="Unassembled WGS sequence"/>
</dbReference>
<gene>
    <name evidence="1" type="ORF">EUTSA_v10021843mg</name>
</gene>
<proteinExistence type="predicted"/>
<keyword evidence="2" id="KW-1185">Reference proteome</keyword>
<evidence type="ECO:0000313" key="2">
    <source>
        <dbReference type="Proteomes" id="UP000030689"/>
    </source>
</evidence>
<dbReference type="Gramene" id="ESQ49054">
    <property type="protein sequence ID" value="ESQ49054"/>
    <property type="gene ID" value="EUTSA_v10021843mg"/>
</dbReference>
<protein>
    <submittedName>
        <fullName evidence="1">Uncharacterized protein</fullName>
    </submittedName>
</protein>
<reference evidence="1 2" key="1">
    <citation type="journal article" date="2013" name="Front. Plant Sci.">
        <title>The Reference Genome of the Halophytic Plant Eutrema salsugineum.</title>
        <authorList>
            <person name="Yang R."/>
            <person name="Jarvis D.E."/>
            <person name="Chen H."/>
            <person name="Beilstein M.A."/>
            <person name="Grimwood J."/>
            <person name="Jenkins J."/>
            <person name="Shu S."/>
            <person name="Prochnik S."/>
            <person name="Xin M."/>
            <person name="Ma C."/>
            <person name="Schmutz J."/>
            <person name="Wing R.A."/>
            <person name="Mitchell-Olds T."/>
            <person name="Schumaker K.S."/>
            <person name="Wang X."/>
        </authorList>
    </citation>
    <scope>NUCLEOTIDE SEQUENCE [LARGE SCALE GENOMIC DNA]</scope>
</reference>
<accession>V4LYY6</accession>
<sequence length="90" mass="9789">MMMPAKNLRSVMKSVLSGRSFSSCPNCGNDKLEPVVANSEAEKAVAIIRRCSNVFGVYWGFRIGFTICGDFDPAAEKAKAKKAKRGVKSE</sequence>